<feature type="compositionally biased region" description="Basic residues" evidence="4">
    <location>
        <begin position="870"/>
        <end position="884"/>
    </location>
</feature>
<proteinExistence type="predicted"/>
<organism evidence="6 7">
    <name type="scientific">Pristionchus mayeri</name>
    <dbReference type="NCBI Taxonomy" id="1317129"/>
    <lineage>
        <taxon>Eukaryota</taxon>
        <taxon>Metazoa</taxon>
        <taxon>Ecdysozoa</taxon>
        <taxon>Nematoda</taxon>
        <taxon>Chromadorea</taxon>
        <taxon>Rhabditida</taxon>
        <taxon>Rhabditina</taxon>
        <taxon>Diplogasteromorpha</taxon>
        <taxon>Diplogasteroidea</taxon>
        <taxon>Neodiplogasteridae</taxon>
        <taxon>Pristionchus</taxon>
    </lineage>
</organism>
<feature type="compositionally biased region" description="Low complexity" evidence="4">
    <location>
        <begin position="845"/>
        <end position="855"/>
    </location>
</feature>
<evidence type="ECO:0000313" key="6">
    <source>
        <dbReference type="EMBL" id="GMR49192.1"/>
    </source>
</evidence>
<dbReference type="GO" id="GO:0005768">
    <property type="term" value="C:endosome"/>
    <property type="evidence" value="ECO:0007669"/>
    <property type="project" value="UniProtKB-SubCell"/>
</dbReference>
<feature type="non-terminal residue" evidence="6">
    <location>
        <position position="1"/>
    </location>
</feature>
<dbReference type="Pfam" id="PF15249">
    <property type="entry name" value="GLTSCR1"/>
    <property type="match status" value="1"/>
</dbReference>
<evidence type="ECO:0000259" key="5">
    <source>
        <dbReference type="Pfam" id="PF15249"/>
    </source>
</evidence>
<dbReference type="AlphaFoldDB" id="A0AAN5CS66"/>
<feature type="compositionally biased region" description="Basic and acidic residues" evidence="4">
    <location>
        <begin position="885"/>
        <end position="894"/>
    </location>
</feature>
<feature type="region of interest" description="Disordered" evidence="4">
    <location>
        <begin position="436"/>
        <end position="770"/>
    </location>
</feature>
<feature type="compositionally biased region" description="Polar residues" evidence="4">
    <location>
        <begin position="15"/>
        <end position="25"/>
    </location>
</feature>
<evidence type="ECO:0000256" key="3">
    <source>
        <dbReference type="ARBA" id="ARBA00004656"/>
    </source>
</evidence>
<name>A0AAN5CS66_9BILA</name>
<evidence type="ECO:0000256" key="4">
    <source>
        <dbReference type="SAM" id="MobiDB-lite"/>
    </source>
</evidence>
<feature type="compositionally biased region" description="Acidic residues" evidence="4">
    <location>
        <begin position="451"/>
        <end position="463"/>
    </location>
</feature>
<dbReference type="EMBL" id="BTRK01000004">
    <property type="protein sequence ID" value="GMR49192.1"/>
    <property type="molecule type" value="Genomic_DNA"/>
</dbReference>
<reference evidence="7" key="1">
    <citation type="submission" date="2022-10" db="EMBL/GenBank/DDBJ databases">
        <title>Genome assembly of Pristionchus species.</title>
        <authorList>
            <person name="Yoshida K."/>
            <person name="Sommer R.J."/>
        </authorList>
    </citation>
    <scope>NUCLEOTIDE SEQUENCE [LARGE SCALE GENOMIC DNA]</scope>
    <source>
        <strain evidence="7">RS5460</strain>
    </source>
</reference>
<feature type="region of interest" description="Disordered" evidence="4">
    <location>
        <begin position="1074"/>
        <end position="1093"/>
    </location>
</feature>
<comment type="subcellular location">
    <subcellularLocation>
        <location evidence="1">Endomembrane system</location>
        <topology evidence="1">Multi-pass membrane protein</topology>
    </subcellularLocation>
    <subcellularLocation>
        <location evidence="2">Endosome</location>
    </subcellularLocation>
    <subcellularLocation>
        <location evidence="3">Lysosome membrane</location>
    </subcellularLocation>
</comment>
<feature type="compositionally biased region" description="Low complexity" evidence="4">
    <location>
        <begin position="465"/>
        <end position="483"/>
    </location>
</feature>
<feature type="region of interest" description="Disordered" evidence="4">
    <location>
        <begin position="811"/>
        <end position="920"/>
    </location>
</feature>
<evidence type="ECO:0000256" key="2">
    <source>
        <dbReference type="ARBA" id="ARBA00004177"/>
    </source>
</evidence>
<feature type="compositionally biased region" description="Low complexity" evidence="4">
    <location>
        <begin position="811"/>
        <end position="830"/>
    </location>
</feature>
<feature type="region of interest" description="Disordered" evidence="4">
    <location>
        <begin position="1022"/>
        <end position="1051"/>
    </location>
</feature>
<feature type="compositionally biased region" description="Basic and acidic residues" evidence="4">
    <location>
        <begin position="856"/>
        <end position="869"/>
    </location>
</feature>
<feature type="compositionally biased region" description="Basic residues" evidence="4">
    <location>
        <begin position="711"/>
        <end position="720"/>
    </location>
</feature>
<evidence type="ECO:0000313" key="7">
    <source>
        <dbReference type="Proteomes" id="UP001328107"/>
    </source>
</evidence>
<protein>
    <recommendedName>
        <fullName evidence="5">GLTSCR protein conserved domain-containing protein</fullName>
    </recommendedName>
</protein>
<feature type="region of interest" description="Disordered" evidence="4">
    <location>
        <begin position="1"/>
        <end position="57"/>
    </location>
</feature>
<feature type="compositionally biased region" description="Basic and acidic residues" evidence="4">
    <location>
        <begin position="1028"/>
        <end position="1038"/>
    </location>
</feature>
<dbReference type="InterPro" id="IPR015671">
    <property type="entry name" value="GSCR1_dom"/>
</dbReference>
<dbReference type="Proteomes" id="UP001328107">
    <property type="component" value="Unassembled WGS sequence"/>
</dbReference>
<feature type="region of interest" description="Disordered" evidence="4">
    <location>
        <begin position="95"/>
        <end position="130"/>
    </location>
</feature>
<feature type="compositionally biased region" description="Polar residues" evidence="4">
    <location>
        <begin position="212"/>
        <end position="223"/>
    </location>
</feature>
<comment type="caution">
    <text evidence="6">The sequence shown here is derived from an EMBL/GenBank/DDBJ whole genome shotgun (WGS) entry which is preliminary data.</text>
</comment>
<dbReference type="GO" id="GO:0005765">
    <property type="term" value="C:lysosomal membrane"/>
    <property type="evidence" value="ECO:0007669"/>
    <property type="project" value="UniProtKB-SubCell"/>
</dbReference>
<evidence type="ECO:0000256" key="1">
    <source>
        <dbReference type="ARBA" id="ARBA00004127"/>
    </source>
</evidence>
<accession>A0AAN5CS66</accession>
<dbReference type="PANTHER" id="PTHR45981">
    <property type="entry name" value="LD02310P"/>
    <property type="match status" value="1"/>
</dbReference>
<gene>
    <name evidence="6" type="ORF">PMAYCL1PPCAC_19387</name>
</gene>
<feature type="compositionally biased region" description="Low complexity" evidence="4">
    <location>
        <begin position="108"/>
        <end position="124"/>
    </location>
</feature>
<sequence>HQQQHQQHQPPSSPGYTPQCGTMYTPTGHDGYSAVPGPSHGGYMPTPTGPQSMHQRGTMYKVTSAGPPHAGPRGINGVAAGAEGMGGAPPLFLQQQQHGQPPPQMVISSSTTATSTPSSTMTMGRRGGGAGSRTMMVRGGLPQSLQQPLPVQQLQQPPMQQHPGLAQHPPGTTVRAALKQGGLQHLQQLNHHQQQPQLQQGPMQHAQLQQHRSSPMPSTSTAHQPQPLLQLSLPVQQQPQPIRMDDPFRQNPQVVARRIEEKRQGRKQKLQNAFEVMSQALLNPETEKPFTGVDDVFRRLIPYHLLYEHDLDPQLEEEFDLQFMRAMVEADEGKRRITERMRKIAIDEAIARKDEERNLLLFLDAEYEKQRLEEEKKISKENPDALQPIARATALALSAATPLLPPPSDRLKELKKPEDLSTFTLYEYHPFVERRRIPTPPPVGKFHGLEESEVEDETEDEGQDSAGPSSSSAPIPASAIKRSPSSDDEASPEMGWPADDLPQKAPPPSTVSHLHRPATVPSHHPLTMPDRKVKLEVASPRPAAAAGKVQPTQPIKQEVASPARTKHTVSSRATVPKYEMPEAIPVPLAKRNRMMEDRMKEEERRKKVEERERKEAEERRRKEDERKERERRKKEEERLRAEENKREEEERRVKEEKERREREEMEKRRKEEEGERKVIAPIKLKIKMAVREEEKKEEEAEKRGQEEKERKSKKKRKKEKRERGENDEEERERKKRKREKKERERQAAAADTSVVEAAPAAASTTMTPAIPKLKIKFGGATPAATPAAAAAVTPQVPVLPVSVPSATPVVRASAAAVPPSTPVQQLQQSQAPPPPMKLKIRLGGPPAASSTPSPSTKEERRREKEERRKENGHHKEKHHHKHKEHKSEKRHREQQQSQSQPLPAAAAPAAPPQPQASSQPAVPSFKINMALQRPAPVALPTVSTAAAATMQHVQQQMAMNAPPQLFRPSVIAAPPQLQMQQLQQNALAAAMGLHQQQLLQQPQLQLAPVIPPAAPPFIPGLGRLPPGPEEKSPPRIEFSDSEDEDVQRSNSLHESAAAITRMVGHAQVPMLPPHHHLLPQLHPSPFPWNNQYQ</sequence>
<feature type="compositionally biased region" description="Low complexity" evidence="4">
    <location>
        <begin position="895"/>
        <end position="908"/>
    </location>
</feature>
<feature type="compositionally biased region" description="Low complexity" evidence="4">
    <location>
        <begin position="747"/>
        <end position="769"/>
    </location>
</feature>
<feature type="compositionally biased region" description="Basic and acidic residues" evidence="4">
    <location>
        <begin position="689"/>
        <end position="710"/>
    </location>
</feature>
<feature type="domain" description="GLTSCR protein conserved" evidence="5">
    <location>
        <begin position="279"/>
        <end position="376"/>
    </location>
</feature>
<feature type="region of interest" description="Disordered" evidence="4">
    <location>
        <begin position="190"/>
        <end position="224"/>
    </location>
</feature>
<feature type="compositionally biased region" description="Low complexity" evidence="4">
    <location>
        <begin position="1"/>
        <end position="10"/>
    </location>
</feature>
<keyword evidence="7" id="KW-1185">Reference proteome</keyword>
<feature type="compositionally biased region" description="Basic and acidic residues" evidence="4">
    <location>
        <begin position="593"/>
        <end position="678"/>
    </location>
</feature>
<feature type="compositionally biased region" description="Low complexity" evidence="4">
    <location>
        <begin position="190"/>
        <end position="211"/>
    </location>
</feature>